<evidence type="ECO:0008006" key="3">
    <source>
        <dbReference type="Google" id="ProtNLM"/>
    </source>
</evidence>
<proteinExistence type="predicted"/>
<evidence type="ECO:0000313" key="2">
    <source>
        <dbReference type="Proteomes" id="UP000199632"/>
    </source>
</evidence>
<name>A0A1H3UMQ1_9ACTN</name>
<gene>
    <name evidence="1" type="ORF">SAMN05421684_7542</name>
</gene>
<keyword evidence="2" id="KW-1185">Reference proteome</keyword>
<evidence type="ECO:0000313" key="1">
    <source>
        <dbReference type="EMBL" id="SDZ63556.1"/>
    </source>
</evidence>
<protein>
    <recommendedName>
        <fullName evidence="3">Alpha/beta hydrolase</fullName>
    </recommendedName>
</protein>
<reference evidence="2" key="1">
    <citation type="submission" date="2016-10" db="EMBL/GenBank/DDBJ databases">
        <authorList>
            <person name="Varghese N."/>
            <person name="Submissions S."/>
        </authorList>
    </citation>
    <scope>NUCLEOTIDE SEQUENCE [LARGE SCALE GENOMIC DNA]</scope>
    <source>
        <strain evidence="2">DSM 44718</strain>
    </source>
</reference>
<organism evidence="1 2">
    <name type="scientific">Asanoa ishikariensis</name>
    <dbReference type="NCBI Taxonomy" id="137265"/>
    <lineage>
        <taxon>Bacteria</taxon>
        <taxon>Bacillati</taxon>
        <taxon>Actinomycetota</taxon>
        <taxon>Actinomycetes</taxon>
        <taxon>Micromonosporales</taxon>
        <taxon>Micromonosporaceae</taxon>
        <taxon>Asanoa</taxon>
    </lineage>
</organism>
<dbReference type="SUPFAM" id="SSF53474">
    <property type="entry name" value="alpha/beta-Hydrolases"/>
    <property type="match status" value="1"/>
</dbReference>
<dbReference type="EMBL" id="FNQB01000005">
    <property type="protein sequence ID" value="SDZ63556.1"/>
    <property type="molecule type" value="Genomic_DNA"/>
</dbReference>
<dbReference type="AlphaFoldDB" id="A0A1H3UMQ1"/>
<accession>A0A1H3UMQ1</accession>
<dbReference type="STRING" id="137265.SAMN05421684_7542"/>
<dbReference type="InterPro" id="IPR029058">
    <property type="entry name" value="AB_hydrolase_fold"/>
</dbReference>
<dbReference type="Proteomes" id="UP000199632">
    <property type="component" value="Unassembled WGS sequence"/>
</dbReference>
<sequence>MELAGGARGILTTDDIGYVAYGDIFRPSGRFLGGDGPPLTADDVDDGLETELLLAWWKRAAEIDPGVPPPDGRTLGARASSRAALLALAGSRFLARVAERTLVWWLKQVSTYFTDAETRQAIQKRFAEAIDADTRVVVAHSLGSVLAYEGLCTRQHPNVTDLVTLGSPLGVPHVVLHRLRPQPSSGAGAPLGVWPGVSRWVNINDDGDFVALQPRLRAVFGERVVDVAISNGVSGHAAERYLSAAETGAAVLAGLR</sequence>